<dbReference type="AlphaFoldDB" id="G7E1A9"/>
<dbReference type="GO" id="GO:0005789">
    <property type="term" value="C:endoplasmic reticulum membrane"/>
    <property type="evidence" value="ECO:0007669"/>
    <property type="project" value="UniProtKB-SubCell"/>
</dbReference>
<name>G7E1A9_MIXOS</name>
<dbReference type="OMA" id="ARFESHE"/>
<evidence type="ECO:0000256" key="7">
    <source>
        <dbReference type="ARBA" id="ARBA00023136"/>
    </source>
</evidence>
<dbReference type="Proteomes" id="UP000009131">
    <property type="component" value="Unassembled WGS sequence"/>
</dbReference>
<organism evidence="10 11">
    <name type="scientific">Mixia osmundae (strain CBS 9802 / IAM 14324 / JCM 22182 / KY 12970)</name>
    <dbReference type="NCBI Taxonomy" id="764103"/>
    <lineage>
        <taxon>Eukaryota</taxon>
        <taxon>Fungi</taxon>
        <taxon>Dikarya</taxon>
        <taxon>Basidiomycota</taxon>
        <taxon>Pucciniomycotina</taxon>
        <taxon>Mixiomycetes</taxon>
        <taxon>Mixiales</taxon>
        <taxon>Mixiaceae</taxon>
        <taxon>Mixia</taxon>
    </lineage>
</organism>
<comment type="subcellular location">
    <subcellularLocation>
        <location evidence="1">Endoplasmic reticulum membrane</location>
        <topology evidence="1">Multi-pass membrane protein</topology>
    </subcellularLocation>
</comment>
<dbReference type="GO" id="GO:0006506">
    <property type="term" value="P:GPI anchor biosynthetic process"/>
    <property type="evidence" value="ECO:0007669"/>
    <property type="project" value="UniProtKB-UniPathway"/>
</dbReference>
<keyword evidence="5" id="KW-0256">Endoplasmic reticulum</keyword>
<dbReference type="InterPro" id="IPR009580">
    <property type="entry name" value="GPI_biosynthesis_protein_Pig-F"/>
</dbReference>
<reference evidence="10 11" key="2">
    <citation type="journal article" date="2012" name="Open Biol.">
        <title>Characteristics of nucleosomes and linker DNA regions on the genome of the basidiomycete Mixia osmundae revealed by mono- and dinucleosome mapping.</title>
        <authorList>
            <person name="Nishida H."/>
            <person name="Kondo S."/>
            <person name="Matsumoto T."/>
            <person name="Suzuki Y."/>
            <person name="Yoshikawa H."/>
            <person name="Taylor T.D."/>
            <person name="Sugiyama J."/>
        </authorList>
    </citation>
    <scope>NUCLEOTIDE SEQUENCE [LARGE SCALE GENOMIC DNA]</scope>
    <source>
        <strain evidence="11">CBS 9802 / IAM 14324 / JCM 22182 / KY 12970</strain>
    </source>
</reference>
<sequence length="290" mass="31552">MAKKRKSTAADQAVAPAVRDGASPPMPILAPTTETEDRYTRLIVGQSAFLFYTAFLLPRSRGAGLPSSLANLIEPYVEPSRTLDSMIWSIAGCAVVQSAFSWFVARWRTQEIQALEAAQAGARAPVKPSSVLQRLARIIESAATIIVASLVIHVIIFLLGAPLLRKLQYTYLLSLQISVLAVSPLAAAVSLRTTAGRWTWIRLISLFDPRTETDIAILAPMTGTVVGAWLGAIPIPLDWDRPWQSWPITPLLGCFVGHFVGSFVGLAICLVRRAVIDEARELQAQRAKAQ</sequence>
<dbReference type="Pfam" id="PF06699">
    <property type="entry name" value="PIG-F"/>
    <property type="match status" value="1"/>
</dbReference>
<reference evidence="10 11" key="1">
    <citation type="journal article" date="2011" name="J. Gen. Appl. Microbiol.">
        <title>Draft genome sequencing of the enigmatic basidiomycete Mixia osmundae.</title>
        <authorList>
            <person name="Nishida H."/>
            <person name="Nagatsuka Y."/>
            <person name="Sugiyama J."/>
        </authorList>
    </citation>
    <scope>NUCLEOTIDE SEQUENCE [LARGE SCALE GENOMIC DNA]</scope>
    <source>
        <strain evidence="11">CBS 9802 / IAM 14324 / JCM 22182 / KY 12970</strain>
    </source>
</reference>
<feature type="transmembrane region" description="Helical" evidence="9">
    <location>
        <begin position="215"/>
        <end position="236"/>
    </location>
</feature>
<keyword evidence="6 9" id="KW-1133">Transmembrane helix</keyword>
<dbReference type="eggNOG" id="KOG3144">
    <property type="taxonomic scope" value="Eukaryota"/>
</dbReference>
<keyword evidence="7 9" id="KW-0472">Membrane</keyword>
<evidence type="ECO:0000313" key="10">
    <source>
        <dbReference type="EMBL" id="GAA96619.1"/>
    </source>
</evidence>
<gene>
    <name evidence="10" type="primary">Mo03289</name>
    <name evidence="10" type="ORF">E5Q_03289</name>
</gene>
<evidence type="ECO:0000256" key="9">
    <source>
        <dbReference type="SAM" id="Phobius"/>
    </source>
</evidence>
<feature type="transmembrane region" description="Helical" evidence="9">
    <location>
        <begin position="169"/>
        <end position="194"/>
    </location>
</feature>
<dbReference type="OrthoDB" id="17366at2759"/>
<feature type="region of interest" description="Disordered" evidence="8">
    <location>
        <begin position="1"/>
        <end position="26"/>
    </location>
</feature>
<feature type="transmembrane region" description="Helical" evidence="9">
    <location>
        <begin position="142"/>
        <end position="163"/>
    </location>
</feature>
<evidence type="ECO:0000256" key="2">
    <source>
        <dbReference type="ARBA" id="ARBA00004687"/>
    </source>
</evidence>
<comment type="caution">
    <text evidence="10">The sequence shown here is derived from an EMBL/GenBank/DDBJ whole genome shotgun (WGS) entry which is preliminary data.</text>
</comment>
<evidence type="ECO:0000256" key="4">
    <source>
        <dbReference type="ARBA" id="ARBA00022692"/>
    </source>
</evidence>
<evidence type="ECO:0000256" key="5">
    <source>
        <dbReference type="ARBA" id="ARBA00022824"/>
    </source>
</evidence>
<evidence type="ECO:0000256" key="6">
    <source>
        <dbReference type="ARBA" id="ARBA00022989"/>
    </source>
</evidence>
<evidence type="ECO:0000313" key="11">
    <source>
        <dbReference type="Proteomes" id="UP000009131"/>
    </source>
</evidence>
<evidence type="ECO:0000256" key="3">
    <source>
        <dbReference type="ARBA" id="ARBA00022502"/>
    </source>
</evidence>
<protein>
    <recommendedName>
        <fullName evidence="12">Glycosylphosphatidylinositol anchor biosynthesis protein 11</fullName>
    </recommendedName>
</protein>
<keyword evidence="11" id="KW-1185">Reference proteome</keyword>
<keyword evidence="4 9" id="KW-0812">Transmembrane</keyword>
<proteinExistence type="predicted"/>
<dbReference type="STRING" id="764103.G7E1A9"/>
<dbReference type="HOGENOM" id="CLU_064564_0_0_1"/>
<dbReference type="InParanoid" id="G7E1A9"/>
<keyword evidence="3" id="KW-0337">GPI-anchor biosynthesis</keyword>
<evidence type="ECO:0008006" key="12">
    <source>
        <dbReference type="Google" id="ProtNLM"/>
    </source>
</evidence>
<dbReference type="UniPathway" id="UPA00196"/>
<comment type="pathway">
    <text evidence="2">Glycolipid biosynthesis; glycosylphosphatidylinositol-anchor biosynthesis.</text>
</comment>
<evidence type="ECO:0000256" key="1">
    <source>
        <dbReference type="ARBA" id="ARBA00004477"/>
    </source>
</evidence>
<dbReference type="RefSeq" id="XP_014567342.1">
    <property type="nucleotide sequence ID" value="XM_014711856.1"/>
</dbReference>
<evidence type="ECO:0000256" key="8">
    <source>
        <dbReference type="SAM" id="MobiDB-lite"/>
    </source>
</evidence>
<feature type="transmembrane region" description="Helical" evidence="9">
    <location>
        <begin position="248"/>
        <end position="271"/>
    </location>
</feature>
<dbReference type="EMBL" id="BABT02000102">
    <property type="protein sequence ID" value="GAA96619.1"/>
    <property type="molecule type" value="Genomic_DNA"/>
</dbReference>
<accession>G7E1A9</accession>